<dbReference type="Proteomes" id="UP000526003">
    <property type="component" value="Unassembled WGS sequence"/>
</dbReference>
<dbReference type="RefSeq" id="WP_185819102.1">
    <property type="nucleotide sequence ID" value="NZ_JACMYG010000042.1"/>
</dbReference>
<feature type="compositionally biased region" description="Basic and acidic residues" evidence="1">
    <location>
        <begin position="77"/>
        <end position="96"/>
    </location>
</feature>
<feature type="region of interest" description="Disordered" evidence="1">
    <location>
        <begin position="138"/>
        <end position="170"/>
    </location>
</feature>
<protein>
    <submittedName>
        <fullName evidence="2">Uncharacterized protein</fullName>
    </submittedName>
</protein>
<organism evidence="2 3">
    <name type="scientific">Pseudomonas kielensis</name>
    <dbReference type="NCBI Taxonomy" id="2762577"/>
    <lineage>
        <taxon>Bacteria</taxon>
        <taxon>Pseudomonadati</taxon>
        <taxon>Pseudomonadota</taxon>
        <taxon>Gammaproteobacteria</taxon>
        <taxon>Pseudomonadales</taxon>
        <taxon>Pseudomonadaceae</taxon>
        <taxon>Pseudomonas</taxon>
    </lineage>
</organism>
<evidence type="ECO:0000256" key="1">
    <source>
        <dbReference type="SAM" id="MobiDB-lite"/>
    </source>
</evidence>
<dbReference type="EMBL" id="JACMYG010000042">
    <property type="protein sequence ID" value="MBC2693190.1"/>
    <property type="molecule type" value="Genomic_DNA"/>
</dbReference>
<reference evidence="2 3" key="1">
    <citation type="submission" date="2020-08" db="EMBL/GenBank/DDBJ databases">
        <title>Pseudomonas sp. nov.</title>
        <authorList>
            <person name="Gieschler S."/>
            <person name="Fiedler G."/>
            <person name="Brinks E."/>
            <person name="Boehnlein C."/>
            <person name="Franz C.M.A.P."/>
            <person name="Kabisch J."/>
        </authorList>
    </citation>
    <scope>NUCLEOTIDE SEQUENCE [LARGE SCALE GENOMIC DNA]</scope>
    <source>
        <strain evidence="2 3">MBT-1</strain>
    </source>
</reference>
<gene>
    <name evidence="2" type="ORF">H7995_25715</name>
</gene>
<dbReference type="AlphaFoldDB" id="A0A7X1L096"/>
<feature type="region of interest" description="Disordered" evidence="1">
    <location>
        <begin position="69"/>
        <end position="101"/>
    </location>
</feature>
<evidence type="ECO:0000313" key="3">
    <source>
        <dbReference type="Proteomes" id="UP000526003"/>
    </source>
</evidence>
<keyword evidence="3" id="KW-1185">Reference proteome</keyword>
<evidence type="ECO:0000313" key="2">
    <source>
        <dbReference type="EMBL" id="MBC2693190.1"/>
    </source>
</evidence>
<accession>A0A7X1L096</accession>
<comment type="caution">
    <text evidence="2">The sequence shown here is derived from an EMBL/GenBank/DDBJ whole genome shotgun (WGS) entry which is preliminary data.</text>
</comment>
<name>A0A7X1L096_9PSED</name>
<proteinExistence type="predicted"/>
<sequence>MRKFKLSASQSVFLALAAIGLTLVLCGGRTYLGILIPISIGLCMPFYSLVNTGYFTYFPPVKSNEVANPKQFMSPTKPERQQKALDNKQKSYDMRDIPYPSKRKGDLPITNLPYGNGLSPQKQVTKTSNPRCALLGPKPPTQPGARIPEPPIGATLPLFTNADTPSSQEPEEVFVQQNCIFL</sequence>